<comment type="caution">
    <text evidence="1">The sequence shown here is derived from an EMBL/GenBank/DDBJ whole genome shotgun (WGS) entry which is preliminary data.</text>
</comment>
<dbReference type="Proteomes" id="UP000265411">
    <property type="component" value="Unassembled WGS sequence"/>
</dbReference>
<protein>
    <submittedName>
        <fullName evidence="1">Terminase</fullName>
    </submittedName>
</protein>
<dbReference type="InterPro" id="IPR010270">
    <property type="entry name" value="Phage_P2_GpM"/>
</dbReference>
<evidence type="ECO:0000313" key="2">
    <source>
        <dbReference type="Proteomes" id="UP000265411"/>
    </source>
</evidence>
<dbReference type="GO" id="GO:0003677">
    <property type="term" value="F:DNA binding"/>
    <property type="evidence" value="ECO:0007669"/>
    <property type="project" value="InterPro"/>
</dbReference>
<dbReference type="AlphaFoldDB" id="A0A395R2U6"/>
<keyword evidence="2" id="KW-1185">Reference proteome</keyword>
<gene>
    <name evidence="1" type="ORF">ASB58_11130</name>
</gene>
<organism evidence="1 2">
    <name type="scientific">Pseudomonas abyssi</name>
    <dbReference type="NCBI Taxonomy" id="170540"/>
    <lineage>
        <taxon>Bacteria</taxon>
        <taxon>Pseudomonadati</taxon>
        <taxon>Pseudomonadota</taxon>
        <taxon>Gammaproteobacteria</taxon>
        <taxon>Pseudomonadales</taxon>
        <taxon>Pseudomonadaceae</taxon>
        <taxon>Pseudomonas</taxon>
    </lineage>
</organism>
<reference evidence="1 2" key="1">
    <citation type="journal article" date="2018" name="Syst. Appl. Microbiol.">
        <title>Pseudomonas gallaeciensis sp. nov., isolated from crude-oil-contaminated intertidal sand samples after the Prestige oil spill.</title>
        <authorList>
            <person name="Mulet M."/>
            <person name="Sanchez D."/>
            <person name="Rodriguez A.C."/>
            <person name="Nogales B."/>
            <person name="Bosch R."/>
            <person name="Busquets A."/>
            <person name="Gomila M."/>
            <person name="Lalucat J."/>
            <person name="Garcia-Valdes E."/>
        </authorList>
    </citation>
    <scope>NUCLEOTIDE SEQUENCE [LARGE SCALE GENOMIC DNA]</scope>
    <source>
        <strain evidence="1 2">V113</strain>
    </source>
</reference>
<dbReference type="Pfam" id="PF05944">
    <property type="entry name" value="Phage_term_smal"/>
    <property type="match status" value="1"/>
</dbReference>
<dbReference type="RefSeq" id="WP_235827279.1">
    <property type="nucleotide sequence ID" value="NZ_LMAZ01000003.1"/>
</dbReference>
<dbReference type="EMBL" id="LMAZ01000003">
    <property type="protein sequence ID" value="RGP54426.1"/>
    <property type="molecule type" value="Genomic_DNA"/>
</dbReference>
<accession>A0A395R2U6</accession>
<dbReference type="GO" id="GO:0004519">
    <property type="term" value="F:endonuclease activity"/>
    <property type="evidence" value="ECO:0007669"/>
    <property type="project" value="InterPro"/>
</dbReference>
<sequence>MALSPAQQVQQRKRAALAAAAAAPTQTMANATVYEQHLAKLQHDHLRLKSVQSEKAKGLLKAQLLPTYDPYIDGVLSAGKGAQDDVITTLMIWTLDAANYGRALDIAEYILASDMKLPDRFSRTPATLVAEEVANAALSALKADEQFDVEILLRTLALTAKHDMPDQVRAKLHLAIGRAVRISNDDTNIAALELAKDHLATAIKLHDSCGGKKDLEKTESLLKKHAAPPAAT</sequence>
<evidence type="ECO:0000313" key="1">
    <source>
        <dbReference type="EMBL" id="RGP54426.1"/>
    </source>
</evidence>
<name>A0A395R2U6_9PSED</name>
<proteinExistence type="predicted"/>